<gene>
    <name evidence="1" type="ORF">SERLADRAFT_378118</name>
</gene>
<dbReference type="EMBL" id="GL945429">
    <property type="protein sequence ID" value="EGO29376.1"/>
    <property type="molecule type" value="Genomic_DNA"/>
</dbReference>
<reference evidence="1" key="1">
    <citation type="submission" date="2011-04" db="EMBL/GenBank/DDBJ databases">
        <title>Evolution of plant cell wall degrading machinery underlies the functional diversity of forest fungi.</title>
        <authorList>
            <consortium name="US DOE Joint Genome Institute (JGI-PGF)"/>
            <person name="Eastwood D.C."/>
            <person name="Floudas D."/>
            <person name="Binder M."/>
            <person name="Majcherczyk A."/>
            <person name="Schneider P."/>
            <person name="Aerts A."/>
            <person name="Asiegbu F.O."/>
            <person name="Baker S.E."/>
            <person name="Barry K."/>
            <person name="Bendiksby M."/>
            <person name="Blumentritt M."/>
            <person name="Coutinho P.M."/>
            <person name="Cullen D."/>
            <person name="Cullen D."/>
            <person name="Gathman A."/>
            <person name="Goodell B."/>
            <person name="Henrissat B."/>
            <person name="Ihrmark K."/>
            <person name="Kauserud H."/>
            <person name="Kohler A."/>
            <person name="LaButti K."/>
            <person name="Lapidus A."/>
            <person name="Lavin J.L."/>
            <person name="Lee Y.-H."/>
            <person name="Lindquist E."/>
            <person name="Lilly W."/>
            <person name="Lucas S."/>
            <person name="Morin E."/>
            <person name="Murat C."/>
            <person name="Oguiza J.A."/>
            <person name="Park J."/>
            <person name="Pisabarro A.G."/>
            <person name="Riley R."/>
            <person name="Rosling A."/>
            <person name="Salamov A."/>
            <person name="Schmidt O."/>
            <person name="Schmutz J."/>
            <person name="Skrede I."/>
            <person name="Stenlid J."/>
            <person name="Wiebenga A."/>
            <person name="Xie X."/>
            <person name="Kues U."/>
            <person name="Hibbett D.S."/>
            <person name="Hoffmeister D."/>
            <person name="Hogberg N."/>
            <person name="Martin F."/>
            <person name="Grigoriev I.V."/>
            <person name="Watkinson S.C."/>
        </authorList>
    </citation>
    <scope>NUCLEOTIDE SEQUENCE</scope>
    <source>
        <strain evidence="1">S7.9</strain>
    </source>
</reference>
<protein>
    <submittedName>
        <fullName evidence="1">Uncharacterized protein</fullName>
    </submittedName>
</protein>
<accession>F8NGI9</accession>
<dbReference type="AlphaFoldDB" id="F8NGI9"/>
<organism>
    <name type="scientific">Serpula lacrymans var. lacrymans (strain S7.9)</name>
    <name type="common">Dry rot fungus</name>
    <dbReference type="NCBI Taxonomy" id="578457"/>
    <lineage>
        <taxon>Eukaryota</taxon>
        <taxon>Fungi</taxon>
        <taxon>Dikarya</taxon>
        <taxon>Basidiomycota</taxon>
        <taxon>Agaricomycotina</taxon>
        <taxon>Agaricomycetes</taxon>
        <taxon>Agaricomycetidae</taxon>
        <taxon>Boletales</taxon>
        <taxon>Coniophorineae</taxon>
        <taxon>Serpulaceae</taxon>
        <taxon>Serpula</taxon>
    </lineage>
</organism>
<dbReference type="HOGENOM" id="CLU_2851138_0_0_1"/>
<proteinExistence type="predicted"/>
<name>F8NGI9_SERL9</name>
<evidence type="ECO:0000313" key="1">
    <source>
        <dbReference type="EMBL" id="EGO29376.1"/>
    </source>
</evidence>
<dbReference type="Proteomes" id="UP000008064">
    <property type="component" value="Unassembled WGS sequence"/>
</dbReference>
<dbReference type="RefSeq" id="XP_007313618.1">
    <property type="nucleotide sequence ID" value="XM_007313556.1"/>
</dbReference>
<dbReference type="KEGG" id="sla:SERLADRAFT_378118"/>
<sequence length="65" mass="7485">MDTPIQQLSPVSRSLLVWLNSQGRLHWVFHKVFQNIQSNRVSFSRTPRSELMLMVSSEGSKPLMA</sequence>
<dbReference type="GeneID" id="18810749"/>